<dbReference type="EMBL" id="MSIE01000109">
    <property type="protein sequence ID" value="OLF07080.1"/>
    <property type="molecule type" value="Genomic_DNA"/>
</dbReference>
<dbReference type="RefSeq" id="WP_075130243.1">
    <property type="nucleotide sequence ID" value="NZ_MSIE01000109.1"/>
</dbReference>
<dbReference type="Proteomes" id="UP000185596">
    <property type="component" value="Unassembled WGS sequence"/>
</dbReference>
<name>A0A1Q8BY83_9PSEU</name>
<keyword evidence="4" id="KW-1185">Reference proteome</keyword>
<comment type="caution">
    <text evidence="3">The sequence shown here is derived from an EMBL/GenBank/DDBJ whole genome shotgun (WGS) entry which is preliminary data.</text>
</comment>
<gene>
    <name evidence="3" type="ORF">BU204_35810</name>
</gene>
<organism evidence="3 4">
    <name type="scientific">Actinophytocola xanthii</name>
    <dbReference type="NCBI Taxonomy" id="1912961"/>
    <lineage>
        <taxon>Bacteria</taxon>
        <taxon>Bacillati</taxon>
        <taxon>Actinomycetota</taxon>
        <taxon>Actinomycetes</taxon>
        <taxon>Pseudonocardiales</taxon>
        <taxon>Pseudonocardiaceae</taxon>
    </lineage>
</organism>
<protein>
    <submittedName>
        <fullName evidence="3">Uncharacterized protein</fullName>
    </submittedName>
</protein>
<evidence type="ECO:0000313" key="4">
    <source>
        <dbReference type="Proteomes" id="UP000185596"/>
    </source>
</evidence>
<dbReference type="OrthoDB" id="4745618at2"/>
<accession>A0A1Q8BY83</accession>
<feature type="domain" description="Rv3651-like N-terminal" evidence="1">
    <location>
        <begin position="3"/>
        <end position="99"/>
    </location>
</feature>
<feature type="domain" description="Rv3651-like C-terminal" evidence="2">
    <location>
        <begin position="230"/>
        <end position="338"/>
    </location>
</feature>
<dbReference type="Pfam" id="PF21043">
    <property type="entry name" value="Rv3651-like_C"/>
    <property type="match status" value="1"/>
</dbReference>
<evidence type="ECO:0000313" key="3">
    <source>
        <dbReference type="EMBL" id="OLF07080.1"/>
    </source>
</evidence>
<dbReference type="InterPro" id="IPR048578">
    <property type="entry name" value="Rv3651-like_C"/>
</dbReference>
<dbReference type="AlphaFoldDB" id="A0A1Q8BY83"/>
<sequence length="344" mass="38100">MGDWLLIETFGGNRGEPTVMAVGSQPKKLVALGKLLARGGHIVPDIRMLLERVQLEKTSIRSTTSNGRRQVIVHPLQTYGGDVHGAFVWVGQLDETPPPRERAGAWHVNITRHTSSRSDDLLDLYGHPPESRRYVVDLAQLFAYGQLETNSDEGRALAMLLKSEAGQTHVATWVVTRVDDGSRRAAHFACRCVEVPTEDGGVEVVARGITHDIGPAERVAFAPPAKPVLLAQQVLIAEKTDDRWRAIVNLRTMRLLRWVDDPVPGIAWELGSPHPPGIHRRDLKTAASMREALTRSGRAKSELRFRAVDGSWIRLDVTANLMVLDDTTAALVTLEWPHRPSSLY</sequence>
<evidence type="ECO:0000259" key="1">
    <source>
        <dbReference type="Pfam" id="PF18007"/>
    </source>
</evidence>
<dbReference type="InterPro" id="IPR041458">
    <property type="entry name" value="Rv3651-like_N"/>
</dbReference>
<dbReference type="Pfam" id="PF18007">
    <property type="entry name" value="Rv3651-like_N"/>
    <property type="match status" value="1"/>
</dbReference>
<evidence type="ECO:0000259" key="2">
    <source>
        <dbReference type="Pfam" id="PF21043"/>
    </source>
</evidence>
<proteinExistence type="predicted"/>
<reference evidence="3 4" key="1">
    <citation type="submission" date="2016-12" db="EMBL/GenBank/DDBJ databases">
        <title>The draft genome sequence of Actinophytocola sp. 11-183.</title>
        <authorList>
            <person name="Wang W."/>
            <person name="Yuan L."/>
        </authorList>
    </citation>
    <scope>NUCLEOTIDE SEQUENCE [LARGE SCALE GENOMIC DNA]</scope>
    <source>
        <strain evidence="3 4">11-183</strain>
    </source>
</reference>